<keyword evidence="1" id="KW-0175">Coiled coil</keyword>
<dbReference type="OrthoDB" id="266975at2759"/>
<organism evidence="2 3">
    <name type="scientific">Leptomonas seymouri</name>
    <dbReference type="NCBI Taxonomy" id="5684"/>
    <lineage>
        <taxon>Eukaryota</taxon>
        <taxon>Discoba</taxon>
        <taxon>Euglenozoa</taxon>
        <taxon>Kinetoplastea</taxon>
        <taxon>Metakinetoplastina</taxon>
        <taxon>Trypanosomatida</taxon>
        <taxon>Trypanosomatidae</taxon>
        <taxon>Leishmaniinae</taxon>
        <taxon>Leptomonas</taxon>
    </lineage>
</organism>
<protein>
    <recommendedName>
        <fullName evidence="4">Eukaryotic translation initiation factor 3 30 kDa subunit</fullName>
    </recommendedName>
</protein>
<dbReference type="AlphaFoldDB" id="A0A0N1IMC3"/>
<evidence type="ECO:0000256" key="1">
    <source>
        <dbReference type="SAM" id="Coils"/>
    </source>
</evidence>
<evidence type="ECO:0000313" key="3">
    <source>
        <dbReference type="Proteomes" id="UP000038009"/>
    </source>
</evidence>
<feature type="coiled-coil region" evidence="1">
    <location>
        <begin position="145"/>
        <end position="172"/>
    </location>
</feature>
<name>A0A0N1IMC3_LEPSE</name>
<comment type="caution">
    <text evidence="2">The sequence shown here is derived from an EMBL/GenBank/DDBJ whole genome shotgun (WGS) entry which is preliminary data.</text>
</comment>
<proteinExistence type="predicted"/>
<evidence type="ECO:0008006" key="4">
    <source>
        <dbReference type="Google" id="ProtNLM"/>
    </source>
</evidence>
<dbReference type="VEuPathDB" id="TriTrypDB:Lsey_0012_0010"/>
<dbReference type="EMBL" id="LJSK01000012">
    <property type="protein sequence ID" value="KPI89982.1"/>
    <property type="molecule type" value="Genomic_DNA"/>
</dbReference>
<keyword evidence="3" id="KW-1185">Reference proteome</keyword>
<dbReference type="OMA" id="NEDETGW"/>
<sequence>MDDYYDDAEYDDYEYDDAADDWEAEAAEVEQKAKEEEIARKVRAEKKLVTRAPVKEEEVVPDDVEHAIADLRQIANDVASGSALLGDNSEVLIGNASIAEAEDVDRVGAMIAQRLISFSGSAHYDKLMADVFERLTKQMNNSALLTEEADRVHRLREELKRAAKAKPKLVEEKAPLQRKGLDLDNFEDRGGAYVAGENEDETGW</sequence>
<evidence type="ECO:0000313" key="2">
    <source>
        <dbReference type="EMBL" id="KPI89982.1"/>
    </source>
</evidence>
<gene>
    <name evidence="2" type="ORF">ABL78_0842</name>
</gene>
<reference evidence="2 3" key="1">
    <citation type="journal article" date="2015" name="PLoS Pathog.">
        <title>Leptomonas seymouri: Adaptations to the Dixenous Life Cycle Analyzed by Genome Sequencing, Transcriptome Profiling and Co-infection with Leishmania donovani.</title>
        <authorList>
            <person name="Kraeva N."/>
            <person name="Butenko A."/>
            <person name="Hlavacova J."/>
            <person name="Kostygov A."/>
            <person name="Myskova J."/>
            <person name="Grybchuk D."/>
            <person name="Lestinova T."/>
            <person name="Votypka J."/>
            <person name="Volf P."/>
            <person name="Opperdoes F."/>
            <person name="Flegontov P."/>
            <person name="Lukes J."/>
            <person name="Yurchenko V."/>
        </authorList>
    </citation>
    <scope>NUCLEOTIDE SEQUENCE [LARGE SCALE GENOMIC DNA]</scope>
    <source>
        <strain evidence="2 3">ATCC 30220</strain>
    </source>
</reference>
<accession>A0A0N1IMC3</accession>
<dbReference type="Proteomes" id="UP000038009">
    <property type="component" value="Unassembled WGS sequence"/>
</dbReference>